<proteinExistence type="predicted"/>
<evidence type="ECO:0000256" key="4">
    <source>
        <dbReference type="PROSITE-ProRule" id="PRU00473"/>
    </source>
</evidence>
<feature type="region of interest" description="Disordered" evidence="5">
    <location>
        <begin position="322"/>
        <end position="369"/>
    </location>
</feature>
<sequence length="499" mass="57467">MKKAFITIFLGLMAGSLLGQNFMHSLYKYTPNRVNPAFASTDDYQSGTFIFRNQYTTEDIEFMTSYAEFNQPFFNEERRWSGLSVSLMNDQSNGIDIYSFNQISASYAINVPLSKYSEMSIGLNSNFQSKTLKTNQLTTGSQYVEYFGFDTSLPSGENQSVINKNYISFALGLHWQKLDRYGKSLFSASYALHNLNKPENSFYENSKNRSPFLSMLTASATIMENYQWHIKQDLLIRHEGPVTELITGPSFSYAIGNMRTESIKTMMRYSTANNFMLGAVYESENISIGGSYDLNILKNNISNNSTFEVMLSIKRLKRPKRKSNFRFNSEPSEDKENDDEEQKSDNTKNKKEEDTTENQIREDDEHEIETIKVNTSAGVVTYLPHELEDLSYDFHFDFDDINLSKEDEKYIREMTEILRQNDRVKVKLTGHTDGIGTEEYNMKLSYDRAKRIGMILYKNGVSKSKIKLVAKGESEPLSTNETKEGQAQNRRVQMQLVYE</sequence>
<dbReference type="KEGG" id="msaa:QYS49_32690"/>
<evidence type="ECO:0000256" key="1">
    <source>
        <dbReference type="ARBA" id="ARBA00004442"/>
    </source>
</evidence>
<evidence type="ECO:0000256" key="5">
    <source>
        <dbReference type="SAM" id="MobiDB-lite"/>
    </source>
</evidence>
<dbReference type="Proteomes" id="UP001230496">
    <property type="component" value="Chromosome"/>
</dbReference>
<evidence type="ECO:0000313" key="8">
    <source>
        <dbReference type="Proteomes" id="UP001230496"/>
    </source>
</evidence>
<dbReference type="InterPro" id="IPR019861">
    <property type="entry name" value="PorP/SprF_Bacteroidetes"/>
</dbReference>
<evidence type="ECO:0000256" key="3">
    <source>
        <dbReference type="ARBA" id="ARBA00023237"/>
    </source>
</evidence>
<reference evidence="7 8" key="1">
    <citation type="submission" date="2023-08" db="EMBL/GenBank/DDBJ databases">
        <title>Comparative genomics and taxonomic characterization of three novel marine species of genus Marivirga.</title>
        <authorList>
            <person name="Muhammad N."/>
            <person name="Kim S.-G."/>
        </authorList>
    </citation>
    <scope>NUCLEOTIDE SEQUENCE [LARGE SCALE GENOMIC DNA]</scope>
    <source>
        <strain evidence="7 8">BDSF4-3</strain>
    </source>
</reference>
<dbReference type="Pfam" id="PF00691">
    <property type="entry name" value="OmpA"/>
    <property type="match status" value="1"/>
</dbReference>
<dbReference type="PRINTS" id="PR01021">
    <property type="entry name" value="OMPADOMAIN"/>
</dbReference>
<dbReference type="PANTHER" id="PTHR30329:SF21">
    <property type="entry name" value="LIPOPROTEIN YIAD-RELATED"/>
    <property type="match status" value="1"/>
</dbReference>
<dbReference type="Pfam" id="PF11751">
    <property type="entry name" value="PorP_SprF"/>
    <property type="match status" value="1"/>
</dbReference>
<dbReference type="NCBIfam" id="TIGR03519">
    <property type="entry name" value="T9SS_PorP_fam"/>
    <property type="match status" value="1"/>
</dbReference>
<dbReference type="InterPro" id="IPR036737">
    <property type="entry name" value="OmpA-like_sf"/>
</dbReference>
<dbReference type="InterPro" id="IPR050330">
    <property type="entry name" value="Bact_OuterMem_StrucFunc"/>
</dbReference>
<evidence type="ECO:0000259" key="6">
    <source>
        <dbReference type="PROSITE" id="PS51123"/>
    </source>
</evidence>
<evidence type="ECO:0000256" key="2">
    <source>
        <dbReference type="ARBA" id="ARBA00023136"/>
    </source>
</evidence>
<protein>
    <submittedName>
        <fullName evidence="7">PorP/SprF family type IX secretion system membrane protein</fullName>
    </submittedName>
</protein>
<dbReference type="RefSeq" id="WP_308350065.1">
    <property type="nucleotide sequence ID" value="NZ_CP129971.1"/>
</dbReference>
<dbReference type="SUPFAM" id="SSF103088">
    <property type="entry name" value="OmpA-like"/>
    <property type="match status" value="1"/>
</dbReference>
<keyword evidence="3" id="KW-0998">Cell outer membrane</keyword>
<gene>
    <name evidence="7" type="ORF">QYS49_32690</name>
</gene>
<dbReference type="AlphaFoldDB" id="A0AA51NBZ0"/>
<accession>A0AA51NBZ0</accession>
<comment type="subcellular location">
    <subcellularLocation>
        <location evidence="1">Cell outer membrane</location>
    </subcellularLocation>
</comment>
<evidence type="ECO:0000313" key="7">
    <source>
        <dbReference type="EMBL" id="WMN12174.1"/>
    </source>
</evidence>
<organism evidence="7 8">
    <name type="scientific">Marivirga salinarum</name>
    <dbReference type="NCBI Taxonomy" id="3059078"/>
    <lineage>
        <taxon>Bacteria</taxon>
        <taxon>Pseudomonadati</taxon>
        <taxon>Bacteroidota</taxon>
        <taxon>Cytophagia</taxon>
        <taxon>Cytophagales</taxon>
        <taxon>Marivirgaceae</taxon>
        <taxon>Marivirga</taxon>
    </lineage>
</organism>
<dbReference type="CDD" id="cd07185">
    <property type="entry name" value="OmpA_C-like"/>
    <property type="match status" value="1"/>
</dbReference>
<dbReference type="InterPro" id="IPR006664">
    <property type="entry name" value="OMP_bac"/>
</dbReference>
<dbReference type="PANTHER" id="PTHR30329">
    <property type="entry name" value="STATOR ELEMENT OF FLAGELLAR MOTOR COMPLEX"/>
    <property type="match status" value="1"/>
</dbReference>
<name>A0AA51NBZ0_9BACT</name>
<dbReference type="InterPro" id="IPR006665">
    <property type="entry name" value="OmpA-like"/>
</dbReference>
<keyword evidence="2 4" id="KW-0472">Membrane</keyword>
<feature type="compositionally biased region" description="Basic and acidic residues" evidence="5">
    <location>
        <begin position="343"/>
        <end position="363"/>
    </location>
</feature>
<dbReference type="GO" id="GO:0009279">
    <property type="term" value="C:cell outer membrane"/>
    <property type="evidence" value="ECO:0007669"/>
    <property type="project" value="UniProtKB-SubCell"/>
</dbReference>
<dbReference type="PROSITE" id="PS51123">
    <property type="entry name" value="OMPA_2"/>
    <property type="match status" value="1"/>
</dbReference>
<keyword evidence="8" id="KW-1185">Reference proteome</keyword>
<feature type="compositionally biased region" description="Acidic residues" evidence="5">
    <location>
        <begin position="331"/>
        <end position="342"/>
    </location>
</feature>
<dbReference type="Gene3D" id="3.30.1330.60">
    <property type="entry name" value="OmpA-like domain"/>
    <property type="match status" value="1"/>
</dbReference>
<dbReference type="EMBL" id="CP129971">
    <property type="protein sequence ID" value="WMN12174.1"/>
    <property type="molecule type" value="Genomic_DNA"/>
</dbReference>
<feature type="domain" description="OmpA-like" evidence="6">
    <location>
        <begin position="383"/>
        <end position="499"/>
    </location>
</feature>